<dbReference type="NCBIfam" id="TIGR03390">
    <property type="entry name" value="ascorbOXfungal"/>
    <property type="match status" value="1"/>
</dbReference>
<dbReference type="InterPro" id="IPR050121">
    <property type="entry name" value="Cytochrome_P450_monoxygenase"/>
</dbReference>
<dbReference type="PANTHER" id="PTHR24305">
    <property type="entry name" value="CYTOCHROME P450"/>
    <property type="match status" value="1"/>
</dbReference>
<keyword evidence="7" id="KW-0560">Oxidoreductase</keyword>
<dbReference type="Pfam" id="PF07732">
    <property type="entry name" value="Cu-oxidase_3"/>
    <property type="match status" value="1"/>
</dbReference>
<proteinExistence type="inferred from homology"/>
<dbReference type="PROSITE" id="PS00080">
    <property type="entry name" value="MULTICOPPER_OXIDASE2"/>
    <property type="match status" value="1"/>
</dbReference>
<dbReference type="CDD" id="cd11058">
    <property type="entry name" value="CYP60B-like"/>
    <property type="match status" value="1"/>
</dbReference>
<dbReference type="InterPro" id="IPR002355">
    <property type="entry name" value="Cu_oxidase_Cu_BS"/>
</dbReference>
<keyword evidence="17" id="KW-1185">Reference proteome</keyword>
<evidence type="ECO:0000256" key="12">
    <source>
        <dbReference type="SAM" id="SignalP"/>
    </source>
</evidence>
<dbReference type="Pfam" id="PF00394">
    <property type="entry name" value="Cu-oxidase"/>
    <property type="match status" value="1"/>
</dbReference>
<comment type="similarity">
    <text evidence="3">Belongs to the cytochrome P450 family.</text>
</comment>
<dbReference type="InterPro" id="IPR017762">
    <property type="entry name" value="Multicopper_oxidase_fun"/>
</dbReference>
<dbReference type="PROSITE" id="PS00086">
    <property type="entry name" value="CYTOCHROME_P450"/>
    <property type="match status" value="1"/>
</dbReference>
<accession>A0A8H6N9F2</accession>
<dbReference type="InterPro" id="IPR008972">
    <property type="entry name" value="Cupredoxin"/>
</dbReference>
<evidence type="ECO:0000256" key="11">
    <source>
        <dbReference type="PIRSR" id="PIRSR602401-1"/>
    </source>
</evidence>
<keyword evidence="5 11" id="KW-0479">Metal-binding</keyword>
<dbReference type="CDD" id="cd13895">
    <property type="entry name" value="CuRO_3_AAO_like_2"/>
    <property type="match status" value="1"/>
</dbReference>
<evidence type="ECO:0000256" key="3">
    <source>
        <dbReference type="ARBA" id="ARBA00010617"/>
    </source>
</evidence>
<dbReference type="Pfam" id="PF07731">
    <property type="entry name" value="Cu-oxidase_2"/>
    <property type="match status" value="1"/>
</dbReference>
<evidence type="ECO:0000256" key="1">
    <source>
        <dbReference type="ARBA" id="ARBA00001971"/>
    </source>
</evidence>
<gene>
    <name evidence="16" type="ORF">CPLU01_10766</name>
</gene>
<evidence type="ECO:0000313" key="17">
    <source>
        <dbReference type="Proteomes" id="UP000654918"/>
    </source>
</evidence>
<dbReference type="InterPro" id="IPR011707">
    <property type="entry name" value="Cu-oxidase-like_N"/>
</dbReference>
<keyword evidence="4 11" id="KW-0349">Heme</keyword>
<dbReference type="PROSITE" id="PS00079">
    <property type="entry name" value="MULTICOPPER_OXIDASE1"/>
    <property type="match status" value="1"/>
</dbReference>
<dbReference type="SUPFAM" id="SSF48264">
    <property type="entry name" value="Cytochrome P450"/>
    <property type="match status" value="1"/>
</dbReference>
<dbReference type="PRINTS" id="PR00385">
    <property type="entry name" value="P450"/>
</dbReference>
<dbReference type="Gene3D" id="1.10.630.10">
    <property type="entry name" value="Cytochrome P450"/>
    <property type="match status" value="1"/>
</dbReference>
<evidence type="ECO:0000256" key="9">
    <source>
        <dbReference type="ARBA" id="ARBA00023033"/>
    </source>
</evidence>
<feature type="domain" description="Plastocyanin-like" evidence="15">
    <location>
        <begin position="51"/>
        <end position="166"/>
    </location>
</feature>
<dbReference type="EMBL" id="WIGO01000190">
    <property type="protein sequence ID" value="KAF6824568.1"/>
    <property type="molecule type" value="Genomic_DNA"/>
</dbReference>
<feature type="signal peptide" evidence="12">
    <location>
        <begin position="1"/>
        <end position="19"/>
    </location>
</feature>
<feature type="binding site" description="axial binding residue" evidence="11">
    <location>
        <position position="1069"/>
    </location>
    <ligand>
        <name>heme</name>
        <dbReference type="ChEBI" id="CHEBI:30413"/>
    </ligand>
    <ligandPart>
        <name>Fe</name>
        <dbReference type="ChEBI" id="CHEBI:18248"/>
    </ligandPart>
</feature>
<evidence type="ECO:0000256" key="10">
    <source>
        <dbReference type="ARBA" id="ARBA00023180"/>
    </source>
</evidence>
<dbReference type="GO" id="GO:0016705">
    <property type="term" value="F:oxidoreductase activity, acting on paired donors, with incorporation or reduction of molecular oxygen"/>
    <property type="evidence" value="ECO:0007669"/>
    <property type="project" value="InterPro"/>
</dbReference>
<keyword evidence="9" id="KW-0503">Monooxygenase</keyword>
<feature type="domain" description="Plastocyanin-like" evidence="14">
    <location>
        <begin position="425"/>
        <end position="558"/>
    </location>
</feature>
<evidence type="ECO:0000256" key="2">
    <source>
        <dbReference type="ARBA" id="ARBA00010609"/>
    </source>
</evidence>
<dbReference type="GO" id="GO:0005506">
    <property type="term" value="F:iron ion binding"/>
    <property type="evidence" value="ECO:0007669"/>
    <property type="project" value="InterPro"/>
</dbReference>
<dbReference type="PANTHER" id="PTHR24305:SF230">
    <property type="entry name" value="P450, PUTATIVE (EUROFUNG)-RELATED"/>
    <property type="match status" value="1"/>
</dbReference>
<reference evidence="16" key="1">
    <citation type="journal article" date="2020" name="Phytopathology">
        <title>Genome Sequence Resources of Colletotrichum truncatum, C. plurivorum, C. musicola, and C. sojae: Four Species Pathogenic to Soybean (Glycine max).</title>
        <authorList>
            <person name="Rogerio F."/>
            <person name="Boufleur T.R."/>
            <person name="Ciampi-Guillardi M."/>
            <person name="Sukno S.A."/>
            <person name="Thon M.R."/>
            <person name="Massola Junior N.S."/>
            <person name="Baroncelli R."/>
        </authorList>
    </citation>
    <scope>NUCLEOTIDE SEQUENCE</scope>
    <source>
        <strain evidence="16">LFN00145</strain>
    </source>
</reference>
<dbReference type="InterPro" id="IPR017972">
    <property type="entry name" value="Cyt_P450_CS"/>
</dbReference>
<comment type="cofactor">
    <cofactor evidence="1 11">
        <name>heme</name>
        <dbReference type="ChEBI" id="CHEBI:30413"/>
    </cofactor>
</comment>
<evidence type="ECO:0000259" key="13">
    <source>
        <dbReference type="Pfam" id="PF00394"/>
    </source>
</evidence>
<dbReference type="AlphaFoldDB" id="A0A8H6N9F2"/>
<dbReference type="CDD" id="cd13873">
    <property type="entry name" value="CuRO_2_AAO_like_2"/>
    <property type="match status" value="1"/>
</dbReference>
<dbReference type="InterPro" id="IPR036396">
    <property type="entry name" value="Cyt_P450_sf"/>
</dbReference>
<dbReference type="InterPro" id="IPR002401">
    <property type="entry name" value="Cyt_P450_E_grp-I"/>
</dbReference>
<evidence type="ECO:0000256" key="7">
    <source>
        <dbReference type="ARBA" id="ARBA00023002"/>
    </source>
</evidence>
<comment type="caution">
    <text evidence="16">The sequence shown here is derived from an EMBL/GenBank/DDBJ whole genome shotgun (WGS) entry which is preliminary data.</text>
</comment>
<dbReference type="GO" id="GO:0020037">
    <property type="term" value="F:heme binding"/>
    <property type="evidence" value="ECO:0007669"/>
    <property type="project" value="InterPro"/>
</dbReference>
<dbReference type="Gene3D" id="2.60.40.420">
    <property type="entry name" value="Cupredoxins - blue copper proteins"/>
    <property type="match status" value="3"/>
</dbReference>
<dbReference type="InterPro" id="IPR035666">
    <property type="entry name" value="MCO_CuRO_3"/>
</dbReference>
<comment type="similarity">
    <text evidence="2">Belongs to the multicopper oxidase family.</text>
</comment>
<dbReference type="SUPFAM" id="SSF49503">
    <property type="entry name" value="Cupredoxins"/>
    <property type="match status" value="3"/>
</dbReference>
<organism evidence="16 17">
    <name type="scientific">Colletotrichum plurivorum</name>
    <dbReference type="NCBI Taxonomy" id="2175906"/>
    <lineage>
        <taxon>Eukaryota</taxon>
        <taxon>Fungi</taxon>
        <taxon>Dikarya</taxon>
        <taxon>Ascomycota</taxon>
        <taxon>Pezizomycotina</taxon>
        <taxon>Sordariomycetes</taxon>
        <taxon>Hypocreomycetidae</taxon>
        <taxon>Glomerellales</taxon>
        <taxon>Glomerellaceae</taxon>
        <taxon>Colletotrichum</taxon>
        <taxon>Colletotrichum orchidearum species complex</taxon>
    </lineage>
</organism>
<dbReference type="Pfam" id="PF00067">
    <property type="entry name" value="p450"/>
    <property type="match status" value="1"/>
</dbReference>
<dbReference type="GO" id="GO:0005507">
    <property type="term" value="F:copper ion binding"/>
    <property type="evidence" value="ECO:0007669"/>
    <property type="project" value="InterPro"/>
</dbReference>
<keyword evidence="10" id="KW-0325">Glycoprotein</keyword>
<evidence type="ECO:0000256" key="6">
    <source>
        <dbReference type="ARBA" id="ARBA00022729"/>
    </source>
</evidence>
<evidence type="ECO:0000256" key="5">
    <source>
        <dbReference type="ARBA" id="ARBA00022723"/>
    </source>
</evidence>
<feature type="domain" description="Plastocyanin-like" evidence="13">
    <location>
        <begin position="176"/>
        <end position="332"/>
    </location>
</feature>
<dbReference type="InterPro" id="IPR011706">
    <property type="entry name" value="Cu-oxidase_C"/>
</dbReference>
<protein>
    <submittedName>
        <fullName evidence="16">L-ascorbate oxidase</fullName>
    </submittedName>
</protein>
<dbReference type="PRINTS" id="PR00463">
    <property type="entry name" value="EP450I"/>
</dbReference>
<dbReference type="Proteomes" id="UP000654918">
    <property type="component" value="Unassembled WGS sequence"/>
</dbReference>
<evidence type="ECO:0000259" key="15">
    <source>
        <dbReference type="Pfam" id="PF07732"/>
    </source>
</evidence>
<feature type="chain" id="PRO_5034354512" evidence="12">
    <location>
        <begin position="20"/>
        <end position="1124"/>
    </location>
</feature>
<dbReference type="GO" id="GO:0004497">
    <property type="term" value="F:monooxygenase activity"/>
    <property type="evidence" value="ECO:0007669"/>
    <property type="project" value="UniProtKB-KW"/>
</dbReference>
<evidence type="ECO:0000313" key="16">
    <source>
        <dbReference type="EMBL" id="KAF6824568.1"/>
    </source>
</evidence>
<dbReference type="InterPro" id="IPR001117">
    <property type="entry name" value="Cu-oxidase_2nd"/>
</dbReference>
<keyword evidence="8 11" id="KW-0408">Iron</keyword>
<evidence type="ECO:0000259" key="14">
    <source>
        <dbReference type="Pfam" id="PF07731"/>
    </source>
</evidence>
<evidence type="ECO:0000256" key="4">
    <source>
        <dbReference type="ARBA" id="ARBA00022617"/>
    </source>
</evidence>
<name>A0A8H6N9F2_9PEZI</name>
<sequence length="1124" mass="125939">MLPFASLVCFFAVFAQVCAWGPRHSGHGPPGHYGGRHKHGASFTPDHILRVTYQNISIGCQTRMSVVINGTLYGPTLRLKPGRRSWIRVYNDMKEHNTTIHWHGLSQRMAPFSDGTPSASQWPIPPERFFDYEVYPLLSESGTYFYHSHVGFQAMTAAGPLIIGDNTKPPYAYDEERIVFLTDYFNKTDSTIEKGLIGTPFTWSGETNAVLINGVGVSIGEKAGVGNCKLPVINVEPGKTYRMRFVGATALSLVQMGIVDHDNFTIIAADGGYTKPHAEKFMQLSSGQRFDAIFKTKSLGELNGTTDYLIQLETKDRPKVYHGYGVLRYSKAKPQISKAPASPPLALSNETYNWAEYALEPLKPNRFPKASEVTRHITIDSRQLVTQTTIWQINGLQWNETSSPYPGDKPYLINIFENGPAAIPNYTAAINNNGWDPTTLTWPAKMGEVLEIVWQNTGSLVNNNGGVDFHPFHAHGGHFWDIGSGNGTYNATQNEEKLKNYNPVRRDTTNLYRYGEKTSSGSDAGWRAWRIRVEDAGVWMIHCHILQHMVMGMQSVWVMGDYQDITGIPFADVAGYLEFGGNATGNATSAPTVIHFFDDDEERHDRTSVDSEGTLQRRGRRGHFCDRLRWCELSPPPIRTHADRSQLALFIIGRAVYNVYFHPLRHYPGPRLWAASRLPWNMVNLKGNLAFRIRELHEKYGPVVRIAPDELSYTSSAAWKKIYGQRSPEFSKCFDGRGIAGPSVSNPAVRNGGIVTADQEPHARLRKAVLPAFSERALREQEEILQLYANKLMDQLRASSQSGAPQDLVKWFSLTAFDIISDLAFGQAAGCLDDASQPWLQVLGARAQGIVRYQFAIHYGLEGLLERLAPKAQKLALKKHGELTAGKVKRRLQQTETKKDFMSYILENRQTDLSNADLVRMASAFIVAGSGTASTALSGIAYFLCSNPEKYFKLTQEIRSAFDKDSDITMASTGELRYLKAVIEEGLRIYPPSPSTLPRFVPGDGEEIEGKWVPAGTAVGVHQLSAAHSSVNWARPREFIPERWMEGDETFKTDDKSASQPFSFGPRNCIGKSMAYAELRIVLAKLFWNFDLELVGNSNDWVEQQKVYLIWQKVPLMVKCHRRR</sequence>
<evidence type="ECO:0000256" key="8">
    <source>
        <dbReference type="ARBA" id="ARBA00023004"/>
    </source>
</evidence>
<dbReference type="InterPro" id="IPR001128">
    <property type="entry name" value="Cyt_P450"/>
</dbReference>
<keyword evidence="6 12" id="KW-0732">Signal</keyword>
<dbReference type="InterPro" id="IPR033138">
    <property type="entry name" value="Cu_oxidase_CS"/>
</dbReference>